<sequence length="34" mass="4173">MKHIIFKQIVELWNYWKSGPRAIEHDLCNMQQKS</sequence>
<reference evidence="1" key="2">
    <citation type="journal article" date="2015" name="Data Brief">
        <title>Shoot transcriptome of the giant reed, Arundo donax.</title>
        <authorList>
            <person name="Barrero R.A."/>
            <person name="Guerrero F.D."/>
            <person name="Moolhuijzen P."/>
            <person name="Goolsby J.A."/>
            <person name="Tidwell J."/>
            <person name="Bellgard S.E."/>
            <person name="Bellgard M.I."/>
        </authorList>
    </citation>
    <scope>NUCLEOTIDE SEQUENCE</scope>
    <source>
        <tissue evidence="1">Shoot tissue taken approximately 20 cm above the soil surface</tissue>
    </source>
</reference>
<protein>
    <submittedName>
        <fullName evidence="1">Uncharacterized protein</fullName>
    </submittedName>
</protein>
<proteinExistence type="predicted"/>
<dbReference type="EMBL" id="GBRH01255457">
    <property type="protein sequence ID" value="JAD42438.1"/>
    <property type="molecule type" value="Transcribed_RNA"/>
</dbReference>
<reference evidence="1" key="1">
    <citation type="submission" date="2014-09" db="EMBL/GenBank/DDBJ databases">
        <authorList>
            <person name="Magalhaes I.L.F."/>
            <person name="Oliveira U."/>
            <person name="Santos F.R."/>
            <person name="Vidigal T.H.D.A."/>
            <person name="Brescovit A.D."/>
            <person name="Santos A.J."/>
        </authorList>
    </citation>
    <scope>NUCLEOTIDE SEQUENCE</scope>
    <source>
        <tissue evidence="1">Shoot tissue taken approximately 20 cm above the soil surface</tissue>
    </source>
</reference>
<dbReference type="AlphaFoldDB" id="A0A0A8ZXG9"/>
<accession>A0A0A8ZXG9</accession>
<evidence type="ECO:0000313" key="1">
    <source>
        <dbReference type="EMBL" id="JAD42438.1"/>
    </source>
</evidence>
<name>A0A0A8ZXG9_ARUDO</name>
<organism evidence="1">
    <name type="scientific">Arundo donax</name>
    <name type="common">Giant reed</name>
    <name type="synonym">Donax arundinaceus</name>
    <dbReference type="NCBI Taxonomy" id="35708"/>
    <lineage>
        <taxon>Eukaryota</taxon>
        <taxon>Viridiplantae</taxon>
        <taxon>Streptophyta</taxon>
        <taxon>Embryophyta</taxon>
        <taxon>Tracheophyta</taxon>
        <taxon>Spermatophyta</taxon>
        <taxon>Magnoliopsida</taxon>
        <taxon>Liliopsida</taxon>
        <taxon>Poales</taxon>
        <taxon>Poaceae</taxon>
        <taxon>PACMAD clade</taxon>
        <taxon>Arundinoideae</taxon>
        <taxon>Arundineae</taxon>
        <taxon>Arundo</taxon>
    </lineage>
</organism>